<dbReference type="InterPro" id="IPR050249">
    <property type="entry name" value="Pseudomonas-type_ThrB"/>
</dbReference>
<dbReference type="InterPro" id="IPR011009">
    <property type="entry name" value="Kinase-like_dom_sf"/>
</dbReference>
<evidence type="ECO:0000259" key="2">
    <source>
        <dbReference type="Pfam" id="PF01636"/>
    </source>
</evidence>
<keyword evidence="3" id="KW-0808">Transferase</keyword>
<name>A0A329M8E7_9BACL</name>
<gene>
    <name evidence="3" type="ORF">DQG23_29015</name>
</gene>
<dbReference type="EMBL" id="QMFB01000022">
    <property type="protein sequence ID" value="RAV16038.1"/>
    <property type="molecule type" value="Genomic_DNA"/>
</dbReference>
<dbReference type="SUPFAM" id="SSF56112">
    <property type="entry name" value="Protein kinase-like (PK-like)"/>
    <property type="match status" value="1"/>
</dbReference>
<dbReference type="Gene3D" id="3.90.1200.10">
    <property type="match status" value="1"/>
</dbReference>
<comment type="caution">
    <text evidence="3">The sequence shown here is derived from an EMBL/GenBank/DDBJ whole genome shotgun (WGS) entry which is preliminary data.</text>
</comment>
<evidence type="ECO:0000313" key="3">
    <source>
        <dbReference type="EMBL" id="RAV16038.1"/>
    </source>
</evidence>
<reference evidence="3 4" key="1">
    <citation type="journal article" date="2009" name="Int. J. Syst. Evol. Microbiol.">
        <title>Paenibacillus contaminans sp. nov., isolated from a contaminated laboratory plate.</title>
        <authorList>
            <person name="Chou J.H."/>
            <person name="Lee J.H."/>
            <person name="Lin M.C."/>
            <person name="Chang P.S."/>
            <person name="Arun A.B."/>
            <person name="Young C.C."/>
            <person name="Chen W.M."/>
        </authorList>
    </citation>
    <scope>NUCLEOTIDE SEQUENCE [LARGE SCALE GENOMIC DNA]</scope>
    <source>
        <strain evidence="3 4">CKOBP-6</strain>
    </source>
</reference>
<sequence length="324" mass="37010">MGGQMDVAKLLTVYPLRNPEVEFIRHNENMTYRITDRANGKSYLLRIHKPITENLQGIQHTHEGLRSELQLLEDMAAQTELIVQTPVRTLSGRTVAVWESAGEAVPYTLLNWIDGKTLEREDLNEDTGVRMLGRELALLHRFLRQYPDSPPLTRPRYGLDRNIESLERIRYGAEIGIIGSGDMDTIEKSFARINLRLGELESRPELWGLIHADLNIGNMIVTERGFGFIDFCLSGFGFYMQDVAHCALSVRKESRDVFLDAYAQTFPLPAQPIDHLSCFMLAAIFGNYAFQMKNPAKRERIRERLPIVCETYCKPFLEGGESIF</sequence>
<dbReference type="Proteomes" id="UP000250369">
    <property type="component" value="Unassembled WGS sequence"/>
</dbReference>
<dbReference type="InterPro" id="IPR002575">
    <property type="entry name" value="Aminoglycoside_PTrfase"/>
</dbReference>
<dbReference type="PANTHER" id="PTHR21064:SF6">
    <property type="entry name" value="AMINOGLYCOSIDE PHOSPHOTRANSFERASE DOMAIN-CONTAINING PROTEIN"/>
    <property type="match status" value="1"/>
</dbReference>
<proteinExistence type="inferred from homology"/>
<evidence type="ECO:0000313" key="4">
    <source>
        <dbReference type="Proteomes" id="UP000250369"/>
    </source>
</evidence>
<dbReference type="AlphaFoldDB" id="A0A329M8E7"/>
<protein>
    <submittedName>
        <fullName evidence="3">Phosphotransferase</fullName>
    </submittedName>
</protein>
<comment type="similarity">
    <text evidence="1">Belongs to the pseudomonas-type ThrB family.</text>
</comment>
<evidence type="ECO:0000256" key="1">
    <source>
        <dbReference type="ARBA" id="ARBA00038240"/>
    </source>
</evidence>
<dbReference type="PANTHER" id="PTHR21064">
    <property type="entry name" value="AMINOGLYCOSIDE PHOSPHOTRANSFERASE DOMAIN-CONTAINING PROTEIN-RELATED"/>
    <property type="match status" value="1"/>
</dbReference>
<dbReference type="GO" id="GO:0019202">
    <property type="term" value="F:amino acid kinase activity"/>
    <property type="evidence" value="ECO:0007669"/>
    <property type="project" value="TreeGrafter"/>
</dbReference>
<dbReference type="Pfam" id="PF01636">
    <property type="entry name" value="APH"/>
    <property type="match status" value="1"/>
</dbReference>
<organism evidence="3 4">
    <name type="scientific">Paenibacillus contaminans</name>
    <dbReference type="NCBI Taxonomy" id="450362"/>
    <lineage>
        <taxon>Bacteria</taxon>
        <taxon>Bacillati</taxon>
        <taxon>Bacillota</taxon>
        <taxon>Bacilli</taxon>
        <taxon>Bacillales</taxon>
        <taxon>Paenibacillaceae</taxon>
        <taxon>Paenibacillus</taxon>
    </lineage>
</organism>
<keyword evidence="4" id="KW-1185">Reference proteome</keyword>
<accession>A0A329M8E7</accession>
<feature type="domain" description="Aminoglycoside phosphotransferase" evidence="2">
    <location>
        <begin position="22"/>
        <end position="265"/>
    </location>
</feature>